<sequence>MSIRIKRSSEEQASKAQPQKFRDAMNQWLTSQALAGKYPGRVVLARTAIAGVLLGAGVLLRVVTNVSLPVSLALGGGALLGAGLWLRRHVRGTLGPVDWDTAPLHWETSRMRMPETNADLIDRLISDTMSRYPSIEGIHPCNPWCYKTDGGPCEHPYCLTVGVLWVGSRRVMVVHHRTADLPAPTLEALLHHEMRHATGVMSIYATAQVTLGLVGYAVAGFVALPVLVTVPLMWGITGAIAWVNELICDIASVRRTGLSAALAALNATKIDWAATPWRYKILTCLRMALFPQHPPKWLRDAAVRAAALIA</sequence>
<keyword evidence="3" id="KW-1185">Reference proteome</keyword>
<reference evidence="3" key="1">
    <citation type="journal article" date="2019" name="Int. J. Syst. Evol. Microbiol.">
        <title>The Global Catalogue of Microorganisms (GCM) 10K type strain sequencing project: providing services to taxonomists for standard genome sequencing and annotation.</title>
        <authorList>
            <consortium name="The Broad Institute Genomics Platform"/>
            <consortium name="The Broad Institute Genome Sequencing Center for Infectious Disease"/>
            <person name="Wu L."/>
            <person name="Ma J."/>
        </authorList>
    </citation>
    <scope>NUCLEOTIDE SEQUENCE [LARGE SCALE GENOMIC DNA]</scope>
    <source>
        <strain evidence="3">JCM 16908</strain>
    </source>
</reference>
<dbReference type="RefSeq" id="WP_344952825.1">
    <property type="nucleotide sequence ID" value="NZ_BAAAZR010000059.1"/>
</dbReference>
<dbReference type="Proteomes" id="UP001500888">
    <property type="component" value="Unassembled WGS sequence"/>
</dbReference>
<feature type="transmembrane region" description="Helical" evidence="1">
    <location>
        <begin position="66"/>
        <end position="86"/>
    </location>
</feature>
<evidence type="ECO:0000256" key="1">
    <source>
        <dbReference type="SAM" id="Phobius"/>
    </source>
</evidence>
<keyword evidence="1" id="KW-0812">Transmembrane</keyword>
<accession>A0ABP7JFN7</accession>
<keyword evidence="1" id="KW-1133">Transmembrane helix</keyword>
<feature type="transmembrane region" description="Helical" evidence="1">
    <location>
        <begin position="232"/>
        <end position="251"/>
    </location>
</feature>
<evidence type="ECO:0000313" key="3">
    <source>
        <dbReference type="Proteomes" id="UP001500888"/>
    </source>
</evidence>
<name>A0ABP7JFN7_9ACTN</name>
<comment type="caution">
    <text evidence="2">The sequence shown here is derived from an EMBL/GenBank/DDBJ whole genome shotgun (WGS) entry which is preliminary data.</text>
</comment>
<evidence type="ECO:0000313" key="2">
    <source>
        <dbReference type="EMBL" id="GAA3844018.1"/>
    </source>
</evidence>
<feature type="transmembrane region" description="Helical" evidence="1">
    <location>
        <begin position="43"/>
        <end position="60"/>
    </location>
</feature>
<proteinExistence type="predicted"/>
<protein>
    <recommendedName>
        <fullName evidence="4">Peptidase M48 domain-containing protein</fullName>
    </recommendedName>
</protein>
<gene>
    <name evidence="2" type="ORF">GCM10022226_78800</name>
</gene>
<organism evidence="2 3">
    <name type="scientific">Sphaerisporangium flaviroseum</name>
    <dbReference type="NCBI Taxonomy" id="509199"/>
    <lineage>
        <taxon>Bacteria</taxon>
        <taxon>Bacillati</taxon>
        <taxon>Actinomycetota</taxon>
        <taxon>Actinomycetes</taxon>
        <taxon>Streptosporangiales</taxon>
        <taxon>Streptosporangiaceae</taxon>
        <taxon>Sphaerisporangium</taxon>
    </lineage>
</organism>
<keyword evidence="1" id="KW-0472">Membrane</keyword>
<evidence type="ECO:0008006" key="4">
    <source>
        <dbReference type="Google" id="ProtNLM"/>
    </source>
</evidence>
<feature type="transmembrane region" description="Helical" evidence="1">
    <location>
        <begin position="203"/>
        <end position="226"/>
    </location>
</feature>
<dbReference type="EMBL" id="BAAAZR010000059">
    <property type="protein sequence ID" value="GAA3844018.1"/>
    <property type="molecule type" value="Genomic_DNA"/>
</dbReference>